<dbReference type="InterPro" id="IPR024344">
    <property type="entry name" value="MDMPI_metal-binding"/>
</dbReference>
<dbReference type="AlphaFoldDB" id="A0A6N4V7B6"/>
<accession>A0A6N4V7B6</accession>
<evidence type="ECO:0000313" key="3">
    <source>
        <dbReference type="Proteomes" id="UP000466785"/>
    </source>
</evidence>
<feature type="domain" description="Mycothiol-dependent maleylpyruvate isomerase metal-binding" evidence="1">
    <location>
        <begin position="29"/>
        <end position="118"/>
    </location>
</feature>
<dbReference type="KEGG" id="mpof:MPOR_10290"/>
<name>A0A6N4V7B6_9MYCO</name>
<dbReference type="SUPFAM" id="SSF109854">
    <property type="entry name" value="DinB/YfiT-like putative metalloenzymes"/>
    <property type="match status" value="1"/>
</dbReference>
<proteinExistence type="predicted"/>
<evidence type="ECO:0000259" key="1">
    <source>
        <dbReference type="Pfam" id="PF11716"/>
    </source>
</evidence>
<dbReference type="RefSeq" id="WP_163672815.1">
    <property type="nucleotide sequence ID" value="NZ_AP022570.1"/>
</dbReference>
<dbReference type="InterPro" id="IPR034660">
    <property type="entry name" value="DinB/YfiT-like"/>
</dbReference>
<dbReference type="Proteomes" id="UP000466785">
    <property type="component" value="Chromosome"/>
</dbReference>
<dbReference type="EMBL" id="AP022570">
    <property type="protein sequence ID" value="BBX50003.1"/>
    <property type="molecule type" value="Genomic_DNA"/>
</dbReference>
<dbReference type="Pfam" id="PF11716">
    <property type="entry name" value="MDMPI_N"/>
    <property type="match status" value="1"/>
</dbReference>
<organism evidence="2 3">
    <name type="scientific">Mycolicibacterium poriferae</name>
    <dbReference type="NCBI Taxonomy" id="39694"/>
    <lineage>
        <taxon>Bacteria</taxon>
        <taxon>Bacillati</taxon>
        <taxon>Actinomycetota</taxon>
        <taxon>Actinomycetes</taxon>
        <taxon>Mycobacteriales</taxon>
        <taxon>Mycobacteriaceae</taxon>
        <taxon>Mycolicibacterium</taxon>
    </lineage>
</organism>
<evidence type="ECO:0000313" key="2">
    <source>
        <dbReference type="EMBL" id="BBX50003.1"/>
    </source>
</evidence>
<reference evidence="2 3" key="1">
    <citation type="journal article" date="2019" name="Emerg. Microbes Infect.">
        <title>Comprehensive subspecies identification of 175 nontuberculous mycobacteria species based on 7547 genomic profiles.</title>
        <authorList>
            <person name="Matsumoto Y."/>
            <person name="Kinjo T."/>
            <person name="Motooka D."/>
            <person name="Nabeya D."/>
            <person name="Jung N."/>
            <person name="Uechi K."/>
            <person name="Horii T."/>
            <person name="Iida T."/>
            <person name="Fujita J."/>
            <person name="Nakamura S."/>
        </authorList>
    </citation>
    <scope>NUCLEOTIDE SEQUENCE [LARGE SCALE GENOMIC DNA]</scope>
    <source>
        <strain evidence="2 3">JCM 12603</strain>
    </source>
</reference>
<gene>
    <name evidence="2" type="ORF">MPOR_10290</name>
</gene>
<dbReference type="Gene3D" id="1.20.120.450">
    <property type="entry name" value="dinb family like domain"/>
    <property type="match status" value="1"/>
</dbReference>
<protein>
    <recommendedName>
        <fullName evidence="1">Mycothiol-dependent maleylpyruvate isomerase metal-binding domain-containing protein</fullName>
    </recommendedName>
</protein>
<dbReference type="GO" id="GO:0046872">
    <property type="term" value="F:metal ion binding"/>
    <property type="evidence" value="ECO:0007669"/>
    <property type="project" value="InterPro"/>
</dbReference>
<sequence>MTTPETGAATPVQDDVCRLADLYCETKGRIVGLLDDSDAAQWNRPVPACPGWSVRDVVAHLTAVALDLLDGRLTIPPSDAETAEHVRRFDGCGEDKLFSIWAGAADRLVQSAATAGLEPPLGDIACHEHDIRAAIGRPGARDADSVHWTARELLAMLQPPVPLRVITETDEHRSGPCSGPEIVLRTTLFDTMRWRLGRRSRLQMAAMDWSSDPAPVLDHLYLFGPASTDIIE</sequence>
<keyword evidence="3" id="KW-1185">Reference proteome</keyword>